<dbReference type="SUPFAM" id="SSF50494">
    <property type="entry name" value="Trypsin-like serine proteases"/>
    <property type="match status" value="1"/>
</dbReference>
<dbReference type="InterPro" id="IPR001254">
    <property type="entry name" value="Trypsin_dom"/>
</dbReference>
<evidence type="ECO:0000313" key="7">
    <source>
        <dbReference type="EMBL" id="KAF2880079.1"/>
    </source>
</evidence>
<dbReference type="PANTHER" id="PTHR24264">
    <property type="entry name" value="TRYPSIN-RELATED"/>
    <property type="match status" value="1"/>
</dbReference>
<keyword evidence="2" id="KW-0964">Secreted</keyword>
<gene>
    <name evidence="7" type="ORF">ILUMI_26091</name>
</gene>
<reference evidence="7" key="1">
    <citation type="submission" date="2019-08" db="EMBL/GenBank/DDBJ databases">
        <title>The genome of the North American firefly Photinus pyralis.</title>
        <authorList>
            <consortium name="Photinus pyralis genome working group"/>
            <person name="Fallon T.R."/>
            <person name="Sander Lower S.E."/>
            <person name="Weng J.-K."/>
        </authorList>
    </citation>
    <scope>NUCLEOTIDE SEQUENCE</scope>
    <source>
        <strain evidence="7">TRF0915ILg1</strain>
        <tissue evidence="7">Whole body</tissue>
    </source>
</reference>
<dbReference type="OrthoDB" id="6755574at2759"/>
<dbReference type="InterPro" id="IPR009003">
    <property type="entry name" value="Peptidase_S1_PA"/>
</dbReference>
<dbReference type="GO" id="GO:0005615">
    <property type="term" value="C:extracellular space"/>
    <property type="evidence" value="ECO:0007669"/>
    <property type="project" value="TreeGrafter"/>
</dbReference>
<evidence type="ECO:0000256" key="2">
    <source>
        <dbReference type="ARBA" id="ARBA00022525"/>
    </source>
</evidence>
<keyword evidence="5" id="KW-0720">Serine protease</keyword>
<sequence length="110" mass="12242">MTVEENRIVGGYPCKIGQHPYIVNIVVSRSLRHKCGGSLVSSEWVLTAAHCCQMKYKPGKYSAIAGLSFAPLQLKTVQQIIIAQMSIIIKNYLHPISVFDIGLMQVRILQ</sequence>
<keyword evidence="4" id="KW-0378">Hydrolase</keyword>
<accession>A0A8K0FZF4</accession>
<dbReference type="Pfam" id="PF00089">
    <property type="entry name" value="Trypsin"/>
    <property type="match status" value="1"/>
</dbReference>
<dbReference type="PANTHER" id="PTHR24264:SF65">
    <property type="entry name" value="SRCR DOMAIN-CONTAINING PROTEIN"/>
    <property type="match status" value="1"/>
</dbReference>
<evidence type="ECO:0000256" key="5">
    <source>
        <dbReference type="ARBA" id="ARBA00022825"/>
    </source>
</evidence>
<dbReference type="Gene3D" id="2.40.10.10">
    <property type="entry name" value="Trypsin-like serine proteases"/>
    <property type="match status" value="1"/>
</dbReference>
<keyword evidence="3" id="KW-0645">Protease</keyword>
<feature type="domain" description="Peptidase S1" evidence="6">
    <location>
        <begin position="8"/>
        <end position="110"/>
    </location>
</feature>
<dbReference type="GO" id="GO:0004252">
    <property type="term" value="F:serine-type endopeptidase activity"/>
    <property type="evidence" value="ECO:0007669"/>
    <property type="project" value="InterPro"/>
</dbReference>
<evidence type="ECO:0000256" key="3">
    <source>
        <dbReference type="ARBA" id="ARBA00022670"/>
    </source>
</evidence>
<evidence type="ECO:0000256" key="1">
    <source>
        <dbReference type="ARBA" id="ARBA00004613"/>
    </source>
</evidence>
<organism evidence="7 8">
    <name type="scientific">Ignelater luminosus</name>
    <name type="common">Cucubano</name>
    <name type="synonym">Pyrophorus luminosus</name>
    <dbReference type="NCBI Taxonomy" id="2038154"/>
    <lineage>
        <taxon>Eukaryota</taxon>
        <taxon>Metazoa</taxon>
        <taxon>Ecdysozoa</taxon>
        <taxon>Arthropoda</taxon>
        <taxon>Hexapoda</taxon>
        <taxon>Insecta</taxon>
        <taxon>Pterygota</taxon>
        <taxon>Neoptera</taxon>
        <taxon>Endopterygota</taxon>
        <taxon>Coleoptera</taxon>
        <taxon>Polyphaga</taxon>
        <taxon>Elateriformia</taxon>
        <taxon>Elateroidea</taxon>
        <taxon>Elateridae</taxon>
        <taxon>Agrypninae</taxon>
        <taxon>Pyrophorini</taxon>
        <taxon>Ignelater</taxon>
    </lineage>
</organism>
<name>A0A8K0FZF4_IGNLU</name>
<comment type="subcellular location">
    <subcellularLocation>
        <location evidence="1">Secreted</location>
    </subcellularLocation>
</comment>
<evidence type="ECO:0000313" key="8">
    <source>
        <dbReference type="Proteomes" id="UP000801492"/>
    </source>
</evidence>
<dbReference type="PROSITE" id="PS50240">
    <property type="entry name" value="TRYPSIN_DOM"/>
    <property type="match status" value="1"/>
</dbReference>
<dbReference type="EMBL" id="VTPC01091030">
    <property type="protein sequence ID" value="KAF2880079.1"/>
    <property type="molecule type" value="Genomic_DNA"/>
</dbReference>
<dbReference type="InterPro" id="IPR043504">
    <property type="entry name" value="Peptidase_S1_PA_chymotrypsin"/>
</dbReference>
<dbReference type="Proteomes" id="UP000801492">
    <property type="component" value="Unassembled WGS sequence"/>
</dbReference>
<comment type="caution">
    <text evidence="7">The sequence shown here is derived from an EMBL/GenBank/DDBJ whole genome shotgun (WGS) entry which is preliminary data.</text>
</comment>
<keyword evidence="8" id="KW-1185">Reference proteome</keyword>
<protein>
    <recommendedName>
        <fullName evidence="6">Peptidase S1 domain-containing protein</fullName>
    </recommendedName>
</protein>
<dbReference type="GO" id="GO:0006508">
    <property type="term" value="P:proteolysis"/>
    <property type="evidence" value="ECO:0007669"/>
    <property type="project" value="UniProtKB-KW"/>
</dbReference>
<evidence type="ECO:0000256" key="4">
    <source>
        <dbReference type="ARBA" id="ARBA00022801"/>
    </source>
</evidence>
<dbReference type="InterPro" id="IPR050127">
    <property type="entry name" value="Serine_Proteases_S1"/>
</dbReference>
<evidence type="ECO:0000259" key="6">
    <source>
        <dbReference type="PROSITE" id="PS50240"/>
    </source>
</evidence>
<dbReference type="PROSITE" id="PS00134">
    <property type="entry name" value="TRYPSIN_HIS"/>
    <property type="match status" value="1"/>
</dbReference>
<dbReference type="InterPro" id="IPR018114">
    <property type="entry name" value="TRYPSIN_HIS"/>
</dbReference>
<proteinExistence type="predicted"/>
<dbReference type="AlphaFoldDB" id="A0A8K0FZF4"/>